<sequence length="115" mass="12395">MAPATIVNSSTGYTITKYIQSTRSPSAVIYKSHEVKMQAPITATFSSRGPNPGSQNVLKPDAAALTSWQLILSREYILLTGTSMACPHVVGVAAYVKSFHPNWTRATIRSAVITI</sequence>
<evidence type="ECO:0000256" key="3">
    <source>
        <dbReference type="ARBA" id="ARBA00022670"/>
    </source>
</evidence>
<evidence type="ECO:0000313" key="9">
    <source>
        <dbReference type="EMBL" id="RDX91184.1"/>
    </source>
</evidence>
<dbReference type="InterPro" id="IPR045051">
    <property type="entry name" value="SBT"/>
</dbReference>
<evidence type="ECO:0000256" key="7">
    <source>
        <dbReference type="PROSITE-ProRule" id="PRU01240"/>
    </source>
</evidence>
<proteinExistence type="inferred from homology"/>
<evidence type="ECO:0000256" key="4">
    <source>
        <dbReference type="ARBA" id="ARBA00022729"/>
    </source>
</evidence>
<dbReference type="STRING" id="157652.A0A371GKW5"/>
<keyword evidence="4" id="KW-0732">Signal</keyword>
<dbReference type="Proteomes" id="UP000257109">
    <property type="component" value="Unassembled WGS sequence"/>
</dbReference>
<comment type="subcellular location">
    <subcellularLocation>
        <location evidence="1">Secreted</location>
    </subcellularLocation>
</comment>
<dbReference type="PANTHER" id="PTHR10795">
    <property type="entry name" value="PROPROTEIN CONVERTASE SUBTILISIN/KEXIN"/>
    <property type="match status" value="1"/>
</dbReference>
<keyword evidence="6" id="KW-0720">Serine protease</keyword>
<dbReference type="InterPro" id="IPR023828">
    <property type="entry name" value="Peptidase_S8_Ser-AS"/>
</dbReference>
<keyword evidence="3" id="KW-0645">Protease</keyword>
<dbReference type="EMBL" id="QJKJ01005186">
    <property type="protein sequence ID" value="RDX91184.1"/>
    <property type="molecule type" value="Genomic_DNA"/>
</dbReference>
<dbReference type="Gene3D" id="3.40.50.200">
    <property type="entry name" value="Peptidase S8/S53 domain"/>
    <property type="match status" value="1"/>
</dbReference>
<comment type="caution">
    <text evidence="9">The sequence shown here is derived from an EMBL/GenBank/DDBJ whole genome shotgun (WGS) entry which is preliminary data.</text>
</comment>
<gene>
    <name evidence="9" type="primary">SBT4.14</name>
    <name evidence="9" type="ORF">CR513_26866</name>
</gene>
<evidence type="ECO:0000313" key="10">
    <source>
        <dbReference type="Proteomes" id="UP000257109"/>
    </source>
</evidence>
<dbReference type="AlphaFoldDB" id="A0A371GKW5"/>
<dbReference type="OrthoDB" id="4803627at2759"/>
<feature type="non-terminal residue" evidence="9">
    <location>
        <position position="115"/>
    </location>
</feature>
<dbReference type="PROSITE" id="PS51892">
    <property type="entry name" value="SUBTILASE"/>
    <property type="match status" value="1"/>
</dbReference>
<dbReference type="Pfam" id="PF00082">
    <property type="entry name" value="Peptidase_S8"/>
    <property type="match status" value="1"/>
</dbReference>
<evidence type="ECO:0000256" key="6">
    <source>
        <dbReference type="ARBA" id="ARBA00022825"/>
    </source>
</evidence>
<protein>
    <submittedName>
        <fullName evidence="9">Subtilisin-like protease SBT4.14</fullName>
    </submittedName>
</protein>
<reference evidence="9" key="1">
    <citation type="submission" date="2018-05" db="EMBL/GenBank/DDBJ databases">
        <title>Draft genome of Mucuna pruriens seed.</title>
        <authorList>
            <person name="Nnadi N.E."/>
            <person name="Vos R."/>
            <person name="Hasami M.H."/>
            <person name="Devisetty U.K."/>
            <person name="Aguiy J.C."/>
        </authorList>
    </citation>
    <scope>NUCLEOTIDE SEQUENCE [LARGE SCALE GENOMIC DNA]</scope>
    <source>
        <strain evidence="9">JCA_2017</strain>
    </source>
</reference>
<evidence type="ECO:0000256" key="2">
    <source>
        <dbReference type="ARBA" id="ARBA00011073"/>
    </source>
</evidence>
<dbReference type="GO" id="GO:0004252">
    <property type="term" value="F:serine-type endopeptidase activity"/>
    <property type="evidence" value="ECO:0007669"/>
    <property type="project" value="InterPro"/>
</dbReference>
<organism evidence="9 10">
    <name type="scientific">Mucuna pruriens</name>
    <name type="common">Velvet bean</name>
    <name type="synonym">Dolichos pruriens</name>
    <dbReference type="NCBI Taxonomy" id="157652"/>
    <lineage>
        <taxon>Eukaryota</taxon>
        <taxon>Viridiplantae</taxon>
        <taxon>Streptophyta</taxon>
        <taxon>Embryophyta</taxon>
        <taxon>Tracheophyta</taxon>
        <taxon>Spermatophyta</taxon>
        <taxon>Magnoliopsida</taxon>
        <taxon>eudicotyledons</taxon>
        <taxon>Gunneridae</taxon>
        <taxon>Pentapetalae</taxon>
        <taxon>rosids</taxon>
        <taxon>fabids</taxon>
        <taxon>Fabales</taxon>
        <taxon>Fabaceae</taxon>
        <taxon>Papilionoideae</taxon>
        <taxon>50 kb inversion clade</taxon>
        <taxon>NPAAA clade</taxon>
        <taxon>indigoferoid/millettioid clade</taxon>
        <taxon>Phaseoleae</taxon>
        <taxon>Mucuna</taxon>
    </lineage>
</organism>
<dbReference type="InterPro" id="IPR036852">
    <property type="entry name" value="Peptidase_S8/S53_dom_sf"/>
</dbReference>
<comment type="caution">
    <text evidence="7">Lacks conserved residue(s) required for the propagation of feature annotation.</text>
</comment>
<dbReference type="SUPFAM" id="SSF52743">
    <property type="entry name" value="Subtilisin-like"/>
    <property type="match status" value="1"/>
</dbReference>
<dbReference type="PROSITE" id="PS00138">
    <property type="entry name" value="SUBTILASE_SER"/>
    <property type="match status" value="1"/>
</dbReference>
<dbReference type="GO" id="GO:0006508">
    <property type="term" value="P:proteolysis"/>
    <property type="evidence" value="ECO:0007669"/>
    <property type="project" value="UniProtKB-KW"/>
</dbReference>
<feature type="domain" description="Peptidase S8/S53" evidence="8">
    <location>
        <begin position="42"/>
        <end position="113"/>
    </location>
</feature>
<evidence type="ECO:0000256" key="1">
    <source>
        <dbReference type="ARBA" id="ARBA00004613"/>
    </source>
</evidence>
<evidence type="ECO:0000259" key="8">
    <source>
        <dbReference type="Pfam" id="PF00082"/>
    </source>
</evidence>
<keyword evidence="5" id="KW-0378">Hydrolase</keyword>
<accession>A0A371GKW5</accession>
<keyword evidence="10" id="KW-1185">Reference proteome</keyword>
<dbReference type="GO" id="GO:0005576">
    <property type="term" value="C:extracellular region"/>
    <property type="evidence" value="ECO:0007669"/>
    <property type="project" value="UniProtKB-SubCell"/>
</dbReference>
<evidence type="ECO:0000256" key="5">
    <source>
        <dbReference type="ARBA" id="ARBA00022801"/>
    </source>
</evidence>
<name>A0A371GKW5_MUCPR</name>
<dbReference type="InterPro" id="IPR000209">
    <property type="entry name" value="Peptidase_S8/S53_dom"/>
</dbReference>
<comment type="similarity">
    <text evidence="2 7">Belongs to the peptidase S8 family.</text>
</comment>